<keyword evidence="2" id="KW-1185">Reference proteome</keyword>
<dbReference type="RefSeq" id="WP_129004336.1">
    <property type="nucleotide sequence ID" value="NZ_SDHZ01000002.1"/>
</dbReference>
<dbReference type="InterPro" id="IPR019410">
    <property type="entry name" value="Methyltransf_16"/>
</dbReference>
<keyword evidence="1" id="KW-0808">Transferase</keyword>
<dbReference type="GO" id="GO:0008168">
    <property type="term" value="F:methyltransferase activity"/>
    <property type="evidence" value="ECO:0007669"/>
    <property type="project" value="UniProtKB-KW"/>
</dbReference>
<organism evidence="1 2">
    <name type="scientific">Filimonas effusa</name>
    <dbReference type="NCBI Taxonomy" id="2508721"/>
    <lineage>
        <taxon>Bacteria</taxon>
        <taxon>Pseudomonadati</taxon>
        <taxon>Bacteroidota</taxon>
        <taxon>Chitinophagia</taxon>
        <taxon>Chitinophagales</taxon>
        <taxon>Chitinophagaceae</taxon>
        <taxon>Filimonas</taxon>
    </lineage>
</organism>
<sequence>MQQVTLNYQHTNVHLWLPDAEQVKAAYYESKSRDAGIAFPHWSKLWPSALAMASFLDKHAHYIQDKQVVELAAGLGLPSLVAAAYAKQVHSSDYLPEAVDVIKQSVQLNHLTNMTCEVLDWNHLPAALRADVVLLSDINYEPEAFEQLYKVIAAFIHSGAIILLSTPQRLMARPFIERLLPWCTYQEEAIIETAEGQTFISTLVLQSG</sequence>
<dbReference type="EMBL" id="SDHZ01000002">
    <property type="protein sequence ID" value="RXK83282.1"/>
    <property type="molecule type" value="Genomic_DNA"/>
</dbReference>
<evidence type="ECO:0000313" key="2">
    <source>
        <dbReference type="Proteomes" id="UP000290545"/>
    </source>
</evidence>
<dbReference type="CDD" id="cd02440">
    <property type="entry name" value="AdoMet_MTases"/>
    <property type="match status" value="1"/>
</dbReference>
<dbReference type="Gene3D" id="3.40.50.150">
    <property type="entry name" value="Vaccinia Virus protein VP39"/>
    <property type="match status" value="1"/>
</dbReference>
<dbReference type="OrthoDB" id="9784229at2"/>
<proteinExistence type="predicted"/>
<dbReference type="Pfam" id="PF10294">
    <property type="entry name" value="Methyltransf_16"/>
    <property type="match status" value="1"/>
</dbReference>
<dbReference type="Proteomes" id="UP000290545">
    <property type="component" value="Unassembled WGS sequence"/>
</dbReference>
<protein>
    <submittedName>
        <fullName evidence="1">Methyltransferase domain-containing protein</fullName>
    </submittedName>
</protein>
<dbReference type="PANTHER" id="PTHR14614">
    <property type="entry name" value="HEPATOCELLULAR CARCINOMA-ASSOCIATED ANTIGEN"/>
    <property type="match status" value="1"/>
</dbReference>
<name>A0A4Q1D498_9BACT</name>
<accession>A0A4Q1D498</accession>
<reference evidence="1 2" key="1">
    <citation type="submission" date="2019-01" db="EMBL/GenBank/DDBJ databases">
        <title>Filimonas sp. strain TTM-71.</title>
        <authorList>
            <person name="Chen W.-M."/>
        </authorList>
    </citation>
    <scope>NUCLEOTIDE SEQUENCE [LARGE SCALE GENOMIC DNA]</scope>
    <source>
        <strain evidence="1 2">TTM-71</strain>
    </source>
</reference>
<keyword evidence="1" id="KW-0489">Methyltransferase</keyword>
<evidence type="ECO:0000313" key="1">
    <source>
        <dbReference type="EMBL" id="RXK83282.1"/>
    </source>
</evidence>
<dbReference type="SUPFAM" id="SSF53335">
    <property type="entry name" value="S-adenosyl-L-methionine-dependent methyltransferases"/>
    <property type="match status" value="1"/>
</dbReference>
<dbReference type="AlphaFoldDB" id="A0A4Q1D498"/>
<comment type="caution">
    <text evidence="1">The sequence shown here is derived from an EMBL/GenBank/DDBJ whole genome shotgun (WGS) entry which is preliminary data.</text>
</comment>
<dbReference type="GO" id="GO:0032259">
    <property type="term" value="P:methylation"/>
    <property type="evidence" value="ECO:0007669"/>
    <property type="project" value="UniProtKB-KW"/>
</dbReference>
<dbReference type="InterPro" id="IPR029063">
    <property type="entry name" value="SAM-dependent_MTases_sf"/>
</dbReference>
<gene>
    <name evidence="1" type="ORF">ESB13_14320</name>
</gene>